<sequence length="255" mass="28157">MMDIFLDFDYNIFLLVVAGFVAGFVNTIAGGGTLLTLPALIFMGLPPSVANGTNRIAIFLQTFTGAVGFKSKGVSTFPFSIYCGISALLGSLIGAKIAVDIKGETFNRILAIVMIAVVLLIVFKPKMNFQELKERTSGKYLWISIIVFFFLGIYGGFINAGIGFLMLIFLPYVNRMTLIKANATKVTIVCIYTIGAIVMFYLNNKINWKYGLILSTGNIAGAWISSRWSVKKGDKMVRIFLIVMVIIMAIKLWFF</sequence>
<feature type="transmembrane region" description="Helical" evidence="7">
    <location>
        <begin position="12"/>
        <end position="45"/>
    </location>
</feature>
<dbReference type="PANTHER" id="PTHR30269">
    <property type="entry name" value="TRANSMEMBRANE PROTEIN YFCA"/>
    <property type="match status" value="1"/>
</dbReference>
<feature type="transmembrane region" description="Helical" evidence="7">
    <location>
        <begin position="106"/>
        <end position="123"/>
    </location>
</feature>
<dbReference type="AlphaFoldDB" id="A0A3B0QQ90"/>
<evidence type="ECO:0000256" key="6">
    <source>
        <dbReference type="ARBA" id="ARBA00023136"/>
    </source>
</evidence>
<dbReference type="Pfam" id="PF01925">
    <property type="entry name" value="TauE"/>
    <property type="match status" value="1"/>
</dbReference>
<evidence type="ECO:0000256" key="2">
    <source>
        <dbReference type="ARBA" id="ARBA00022448"/>
    </source>
</evidence>
<keyword evidence="4 7" id="KW-0812">Transmembrane</keyword>
<evidence type="ECO:0000313" key="8">
    <source>
        <dbReference type="EMBL" id="VAV82442.1"/>
    </source>
</evidence>
<feature type="transmembrane region" description="Helical" evidence="7">
    <location>
        <begin position="143"/>
        <end position="170"/>
    </location>
</feature>
<accession>A0A3B0QQ90</accession>
<dbReference type="InterPro" id="IPR002781">
    <property type="entry name" value="TM_pro_TauE-like"/>
</dbReference>
<evidence type="ECO:0000256" key="4">
    <source>
        <dbReference type="ARBA" id="ARBA00022692"/>
    </source>
</evidence>
<keyword evidence="2" id="KW-0813">Transport</keyword>
<reference evidence="8" key="1">
    <citation type="submission" date="2018-06" db="EMBL/GenBank/DDBJ databases">
        <authorList>
            <person name="Zhirakovskaya E."/>
        </authorList>
    </citation>
    <scope>NUCLEOTIDE SEQUENCE</scope>
</reference>
<feature type="transmembrane region" description="Helical" evidence="7">
    <location>
        <begin position="208"/>
        <end position="224"/>
    </location>
</feature>
<feature type="transmembrane region" description="Helical" evidence="7">
    <location>
        <begin position="182"/>
        <end position="202"/>
    </location>
</feature>
<keyword evidence="5 7" id="KW-1133">Transmembrane helix</keyword>
<evidence type="ECO:0000256" key="5">
    <source>
        <dbReference type="ARBA" id="ARBA00022989"/>
    </source>
</evidence>
<keyword evidence="6 7" id="KW-0472">Membrane</keyword>
<organism evidence="8">
    <name type="scientific">hydrothermal vent metagenome</name>
    <dbReference type="NCBI Taxonomy" id="652676"/>
    <lineage>
        <taxon>unclassified sequences</taxon>
        <taxon>metagenomes</taxon>
        <taxon>ecological metagenomes</taxon>
    </lineage>
</organism>
<gene>
    <name evidence="8" type="ORF">MNBD_BACTEROID02-1456</name>
</gene>
<dbReference type="EMBL" id="UOEB01000003">
    <property type="protein sequence ID" value="VAV82442.1"/>
    <property type="molecule type" value="Genomic_DNA"/>
</dbReference>
<keyword evidence="3" id="KW-1003">Cell membrane</keyword>
<feature type="transmembrane region" description="Helical" evidence="7">
    <location>
        <begin position="79"/>
        <end position="99"/>
    </location>
</feature>
<evidence type="ECO:0000256" key="1">
    <source>
        <dbReference type="ARBA" id="ARBA00004651"/>
    </source>
</evidence>
<comment type="subcellular location">
    <subcellularLocation>
        <location evidence="1">Cell membrane</location>
        <topology evidence="1">Multi-pass membrane protein</topology>
    </subcellularLocation>
</comment>
<dbReference type="GO" id="GO:0005886">
    <property type="term" value="C:plasma membrane"/>
    <property type="evidence" value="ECO:0007669"/>
    <property type="project" value="UniProtKB-SubCell"/>
</dbReference>
<evidence type="ECO:0000256" key="3">
    <source>
        <dbReference type="ARBA" id="ARBA00022475"/>
    </source>
</evidence>
<feature type="transmembrane region" description="Helical" evidence="7">
    <location>
        <begin position="236"/>
        <end position="254"/>
    </location>
</feature>
<proteinExistence type="predicted"/>
<dbReference type="PANTHER" id="PTHR30269:SF0">
    <property type="entry name" value="MEMBRANE TRANSPORTER PROTEIN YFCA-RELATED"/>
    <property type="match status" value="1"/>
</dbReference>
<dbReference type="InterPro" id="IPR052017">
    <property type="entry name" value="TSUP"/>
</dbReference>
<evidence type="ECO:0000256" key="7">
    <source>
        <dbReference type="SAM" id="Phobius"/>
    </source>
</evidence>
<name>A0A3B0QQ90_9ZZZZ</name>
<protein>
    <submittedName>
        <fullName evidence="8">Uncharacterized UPF0721 integral membrane protein</fullName>
    </submittedName>
</protein>